<evidence type="ECO:0000313" key="2">
    <source>
        <dbReference type="Proteomes" id="UP000031192"/>
    </source>
</evidence>
<keyword evidence="2" id="KW-1185">Reference proteome</keyword>
<gene>
    <name evidence="1" type="ORF">MGU_09085</name>
</gene>
<comment type="caution">
    <text evidence="1">The sequence shown here is derived from an EMBL/GenBank/DDBJ whole genome shotgun (WGS) entry which is preliminary data.</text>
</comment>
<dbReference type="AlphaFoldDB" id="A0A0B4HVY4"/>
<reference evidence="1 2" key="1">
    <citation type="journal article" date="2014" name="Proc. Natl. Acad. Sci. U.S.A.">
        <title>Trajectory and genomic determinants of fungal-pathogen speciation and host adaptation.</title>
        <authorList>
            <person name="Hu X."/>
            <person name="Xiao G."/>
            <person name="Zheng P."/>
            <person name="Shang Y."/>
            <person name="Su Y."/>
            <person name="Zhang X."/>
            <person name="Liu X."/>
            <person name="Zhan S."/>
            <person name="St Leger R.J."/>
            <person name="Wang C."/>
        </authorList>
    </citation>
    <scope>NUCLEOTIDE SEQUENCE [LARGE SCALE GENOMIC DNA]</scope>
    <source>
        <strain evidence="1 2">ARSEF 977</strain>
    </source>
</reference>
<proteinExistence type="predicted"/>
<dbReference type="Proteomes" id="UP000031192">
    <property type="component" value="Unassembled WGS sequence"/>
</dbReference>
<accession>A0A0B4HVY4</accession>
<sequence length="172" mass="19191">MTSGLVDVFVLLTDQPEWGTEMLGLGDLLFKGAIESFERISAAYEHGAGWLLVGSNVVKRYLQLDVLVGMASHLCQRPCGSLADRAWSLLGNMYGQHEELFDMGYKRARLLAKCTLLAWKVREEWLKQTGEGLDMPPYIIQLLTLQSGCGILYVVSGRDPSCHSLYLHEAQI</sequence>
<evidence type="ECO:0000313" key="1">
    <source>
        <dbReference type="EMBL" id="KID83699.1"/>
    </source>
</evidence>
<dbReference type="HOGENOM" id="CLU_1555633_0_0_1"/>
<dbReference type="EMBL" id="AZNH01000055">
    <property type="protein sequence ID" value="KID83699.1"/>
    <property type="molecule type" value="Genomic_DNA"/>
</dbReference>
<name>A0A0B4HVY4_METGA</name>
<protein>
    <submittedName>
        <fullName evidence="1">Fungal specific transcription factor domain-containing protein</fullName>
    </submittedName>
</protein>
<organism evidence="1 2">
    <name type="scientific">Metarhizium guizhouense (strain ARSEF 977)</name>
    <dbReference type="NCBI Taxonomy" id="1276136"/>
    <lineage>
        <taxon>Eukaryota</taxon>
        <taxon>Fungi</taxon>
        <taxon>Dikarya</taxon>
        <taxon>Ascomycota</taxon>
        <taxon>Pezizomycotina</taxon>
        <taxon>Sordariomycetes</taxon>
        <taxon>Hypocreomycetidae</taxon>
        <taxon>Hypocreales</taxon>
        <taxon>Clavicipitaceae</taxon>
        <taxon>Metarhizium</taxon>
    </lineage>
</organism>